<evidence type="ECO:0000313" key="15">
    <source>
        <dbReference type="Proteomes" id="UP000763088"/>
    </source>
</evidence>
<evidence type="ECO:0000256" key="1">
    <source>
        <dbReference type="ARBA" id="ARBA00000085"/>
    </source>
</evidence>
<feature type="transmembrane region" description="Helical" evidence="12">
    <location>
        <begin position="20"/>
        <end position="40"/>
    </location>
</feature>
<dbReference type="EMBL" id="SUYD01000001">
    <property type="protein sequence ID" value="MBE6265110.1"/>
    <property type="molecule type" value="Genomic_DNA"/>
</dbReference>
<keyword evidence="4" id="KW-1003">Cell membrane</keyword>
<dbReference type="PANTHER" id="PTHR45528:SF10">
    <property type="entry name" value="METHYL-ACCEPTING CHEMOTAXIS PROTEIN"/>
    <property type="match status" value="1"/>
</dbReference>
<dbReference type="InterPro" id="IPR033479">
    <property type="entry name" value="dCache_1"/>
</dbReference>
<dbReference type="SMART" id="SM00304">
    <property type="entry name" value="HAMP"/>
    <property type="match status" value="1"/>
</dbReference>
<keyword evidence="9 12" id="KW-1133">Transmembrane helix</keyword>
<evidence type="ECO:0000256" key="5">
    <source>
        <dbReference type="ARBA" id="ARBA00022553"/>
    </source>
</evidence>
<keyword evidence="7 12" id="KW-0812">Transmembrane</keyword>
<keyword evidence="8" id="KW-0418">Kinase</keyword>
<dbReference type="Proteomes" id="UP000763088">
    <property type="component" value="Unassembled WGS sequence"/>
</dbReference>
<comment type="catalytic activity">
    <reaction evidence="1">
        <text>ATP + protein L-histidine = ADP + protein N-phospho-L-histidine.</text>
        <dbReference type="EC" id="2.7.13.3"/>
    </reaction>
</comment>
<dbReference type="PROSITE" id="PS50885">
    <property type="entry name" value="HAMP"/>
    <property type="match status" value="1"/>
</dbReference>
<feature type="coiled-coil region" evidence="11">
    <location>
        <begin position="376"/>
        <end position="413"/>
    </location>
</feature>
<keyword evidence="6" id="KW-0808">Transferase</keyword>
<evidence type="ECO:0000256" key="6">
    <source>
        <dbReference type="ARBA" id="ARBA00022679"/>
    </source>
</evidence>
<keyword evidence="11" id="KW-0175">Coiled coil</keyword>
<evidence type="ECO:0000256" key="4">
    <source>
        <dbReference type="ARBA" id="ARBA00022475"/>
    </source>
</evidence>
<comment type="subcellular location">
    <subcellularLocation>
        <location evidence="2">Cell membrane</location>
        <topology evidence="2">Multi-pass membrane protein</topology>
    </subcellularLocation>
</comment>
<dbReference type="InterPro" id="IPR050398">
    <property type="entry name" value="HssS/ArlS-like"/>
</dbReference>
<accession>A0A928BPT9</accession>
<organism evidence="14 15">
    <name type="scientific">Xylanibacter ruminicola</name>
    <name type="common">Prevotella ruminicola</name>
    <dbReference type="NCBI Taxonomy" id="839"/>
    <lineage>
        <taxon>Bacteria</taxon>
        <taxon>Pseudomonadati</taxon>
        <taxon>Bacteroidota</taxon>
        <taxon>Bacteroidia</taxon>
        <taxon>Bacteroidales</taxon>
        <taxon>Prevotellaceae</taxon>
        <taxon>Xylanibacter</taxon>
    </lineage>
</organism>
<dbReference type="PANTHER" id="PTHR45528">
    <property type="entry name" value="SENSOR HISTIDINE KINASE CPXA"/>
    <property type="match status" value="1"/>
</dbReference>
<dbReference type="GO" id="GO:0005886">
    <property type="term" value="C:plasma membrane"/>
    <property type="evidence" value="ECO:0007669"/>
    <property type="project" value="UniProtKB-SubCell"/>
</dbReference>
<dbReference type="EC" id="2.7.13.3" evidence="3"/>
<dbReference type="Gene3D" id="6.10.340.10">
    <property type="match status" value="1"/>
</dbReference>
<evidence type="ECO:0000256" key="8">
    <source>
        <dbReference type="ARBA" id="ARBA00022777"/>
    </source>
</evidence>
<dbReference type="GO" id="GO:0000155">
    <property type="term" value="F:phosphorelay sensor kinase activity"/>
    <property type="evidence" value="ECO:0007669"/>
    <property type="project" value="TreeGrafter"/>
</dbReference>
<dbReference type="Pfam" id="PF00672">
    <property type="entry name" value="HAMP"/>
    <property type="match status" value="1"/>
</dbReference>
<gene>
    <name evidence="14" type="ORF">E7102_01355</name>
</gene>
<evidence type="ECO:0000256" key="10">
    <source>
        <dbReference type="ARBA" id="ARBA00023136"/>
    </source>
</evidence>
<dbReference type="Gene3D" id="3.30.450.20">
    <property type="entry name" value="PAS domain"/>
    <property type="match status" value="2"/>
</dbReference>
<dbReference type="CDD" id="cd06225">
    <property type="entry name" value="HAMP"/>
    <property type="match status" value="1"/>
</dbReference>
<feature type="transmembrane region" description="Helical" evidence="12">
    <location>
        <begin position="307"/>
        <end position="330"/>
    </location>
</feature>
<dbReference type="CDD" id="cd12912">
    <property type="entry name" value="PDC2_MCP_like"/>
    <property type="match status" value="1"/>
</dbReference>
<keyword evidence="10 12" id="KW-0472">Membrane</keyword>
<dbReference type="CDD" id="cd12913">
    <property type="entry name" value="PDC1_MCP_like"/>
    <property type="match status" value="1"/>
</dbReference>
<sequence>MKPKVRYLLPNSLSARLSLWVMLFVAILFLATFSLMFYYARQAVRVEAEGKAEDMLQKMEIAAANTLHEKEVVARQTFWNVEQNLHNPDAIDDYLQEILRNTPEIVGVAVAFVPDYYQHRPGEYMIYYYRKGTQLIKSETFADESYMHQPWYEETLSRNTEYWSDPAENYKTNGEPIISFGLPLHEDGKAVGVFAIDISLYWLSKVIEGKRPSPNMYGVIASRKGAFIVHPDTTLLKPGALFKLMEQFPGAIYSSLAYKMMDGETGTASAVFNGVKSFIAYKPMKATQWVVDVVCPEEEVMASYNQLISLMILIVVLALMAIAAFFYFFIHKELLPLRTLEASAKQMIKGDYFAPVTTNNRQDEVGILTNSFVAMRRSIRNHLNKIDRNREKLDEQNKALNEAHQHVKEADRVKTAFLQNMTDQMSEPVLEITKIVTDVREHLDVMDHEQIVKLAGQMDGHTNTITALLDRMLEVATKEEKEEESE</sequence>
<evidence type="ECO:0000259" key="13">
    <source>
        <dbReference type="PROSITE" id="PS50885"/>
    </source>
</evidence>
<comment type="caution">
    <text evidence="14">The sequence shown here is derived from an EMBL/GenBank/DDBJ whole genome shotgun (WGS) entry which is preliminary data.</text>
</comment>
<evidence type="ECO:0000256" key="12">
    <source>
        <dbReference type="SAM" id="Phobius"/>
    </source>
</evidence>
<dbReference type="AlphaFoldDB" id="A0A928BPT9"/>
<evidence type="ECO:0000256" key="3">
    <source>
        <dbReference type="ARBA" id="ARBA00012438"/>
    </source>
</evidence>
<protein>
    <recommendedName>
        <fullName evidence="3">histidine kinase</fullName>
        <ecNumber evidence="3">2.7.13.3</ecNumber>
    </recommendedName>
</protein>
<evidence type="ECO:0000256" key="2">
    <source>
        <dbReference type="ARBA" id="ARBA00004651"/>
    </source>
</evidence>
<dbReference type="InterPro" id="IPR003660">
    <property type="entry name" value="HAMP_dom"/>
</dbReference>
<evidence type="ECO:0000256" key="7">
    <source>
        <dbReference type="ARBA" id="ARBA00022692"/>
    </source>
</evidence>
<dbReference type="SUPFAM" id="SSF158472">
    <property type="entry name" value="HAMP domain-like"/>
    <property type="match status" value="1"/>
</dbReference>
<name>A0A928BPT9_XYLRU</name>
<dbReference type="Pfam" id="PF02743">
    <property type="entry name" value="dCache_1"/>
    <property type="match status" value="1"/>
</dbReference>
<evidence type="ECO:0000313" key="14">
    <source>
        <dbReference type="EMBL" id="MBE6265110.1"/>
    </source>
</evidence>
<reference evidence="14" key="1">
    <citation type="submission" date="2019-04" db="EMBL/GenBank/DDBJ databases">
        <title>Evolution of Biomass-Degrading Anaerobic Consortia Revealed by Metagenomics.</title>
        <authorList>
            <person name="Peng X."/>
        </authorList>
    </citation>
    <scope>NUCLEOTIDE SEQUENCE</scope>
    <source>
        <strain evidence="14">SIG141</strain>
    </source>
</reference>
<evidence type="ECO:0000256" key="9">
    <source>
        <dbReference type="ARBA" id="ARBA00022989"/>
    </source>
</evidence>
<evidence type="ECO:0000256" key="11">
    <source>
        <dbReference type="SAM" id="Coils"/>
    </source>
</evidence>
<keyword evidence="5" id="KW-0597">Phosphoprotein</keyword>
<proteinExistence type="predicted"/>
<feature type="domain" description="HAMP" evidence="13">
    <location>
        <begin position="336"/>
        <end position="384"/>
    </location>
</feature>